<dbReference type="GO" id="GO:0008270">
    <property type="term" value="F:zinc ion binding"/>
    <property type="evidence" value="ECO:0007669"/>
    <property type="project" value="UniProtKB-KW"/>
</dbReference>
<dbReference type="GO" id="GO:0050821">
    <property type="term" value="P:protein stabilization"/>
    <property type="evidence" value="ECO:0007669"/>
    <property type="project" value="TreeGrafter"/>
</dbReference>
<dbReference type="InterPro" id="IPR007853">
    <property type="entry name" value="Znf_DNL-typ"/>
</dbReference>
<dbReference type="GO" id="GO:0005739">
    <property type="term" value="C:mitochondrion"/>
    <property type="evidence" value="ECO:0007669"/>
    <property type="project" value="TreeGrafter"/>
</dbReference>
<dbReference type="GO" id="GO:0051087">
    <property type="term" value="F:protein-folding chaperone binding"/>
    <property type="evidence" value="ECO:0007669"/>
    <property type="project" value="TreeGrafter"/>
</dbReference>
<evidence type="ECO:0000313" key="6">
    <source>
        <dbReference type="WBParaSite" id="SBAD_0000005901-mRNA-1"/>
    </source>
</evidence>
<dbReference type="GO" id="GO:0006457">
    <property type="term" value="P:protein folding"/>
    <property type="evidence" value="ECO:0007669"/>
    <property type="project" value="TreeGrafter"/>
</dbReference>
<sequence length="115" mass="12856">LPGPRLAEGSEQVLIPARPLVTRATTDEQTDGKFQLFYTCKVCDTRNSKLISKMAYRRGVVLVKCVGCDNYHIIADNLGWFSDLQGKRNIEEILEAKGEQVKKLVISDVLNFVNG</sequence>
<proteinExistence type="predicted"/>
<dbReference type="InterPro" id="IPR024158">
    <property type="entry name" value="Mt_import_TIM15"/>
</dbReference>
<keyword evidence="3" id="KW-0862">Zinc</keyword>
<name>A0A183I8V8_9BILA</name>
<dbReference type="PANTHER" id="PTHR20922">
    <property type="entry name" value="DNL-TYPE ZINC FINGER PROTEIN"/>
    <property type="match status" value="1"/>
</dbReference>
<accession>A0A183I8V8</accession>
<feature type="domain" description="DNL-type" evidence="5">
    <location>
        <begin position="29"/>
        <end position="115"/>
    </location>
</feature>
<organism evidence="6">
    <name type="scientific">Soboliphyme baturini</name>
    <dbReference type="NCBI Taxonomy" id="241478"/>
    <lineage>
        <taxon>Eukaryota</taxon>
        <taxon>Metazoa</taxon>
        <taxon>Ecdysozoa</taxon>
        <taxon>Nematoda</taxon>
        <taxon>Enoplea</taxon>
        <taxon>Dorylaimia</taxon>
        <taxon>Dioctophymatida</taxon>
        <taxon>Dioctophymatoidea</taxon>
        <taxon>Soboliphymatidae</taxon>
        <taxon>Soboliphyme</taxon>
    </lineage>
</organism>
<keyword evidence="2 4" id="KW-0863">Zinc-finger</keyword>
<evidence type="ECO:0000256" key="2">
    <source>
        <dbReference type="ARBA" id="ARBA00022771"/>
    </source>
</evidence>
<dbReference type="GO" id="GO:0030150">
    <property type="term" value="P:protein import into mitochondrial matrix"/>
    <property type="evidence" value="ECO:0007669"/>
    <property type="project" value="TreeGrafter"/>
</dbReference>
<dbReference type="WBParaSite" id="SBAD_0000005901-mRNA-1">
    <property type="protein sequence ID" value="SBAD_0000005901-mRNA-1"/>
    <property type="gene ID" value="SBAD_0000005901"/>
</dbReference>
<dbReference type="Pfam" id="PF05180">
    <property type="entry name" value="zf-DNL"/>
    <property type="match status" value="1"/>
</dbReference>
<evidence type="ECO:0000256" key="1">
    <source>
        <dbReference type="ARBA" id="ARBA00022723"/>
    </source>
</evidence>
<reference evidence="6" key="1">
    <citation type="submission" date="2016-06" db="UniProtKB">
        <authorList>
            <consortium name="WormBaseParasite"/>
        </authorList>
    </citation>
    <scope>IDENTIFICATION</scope>
</reference>
<protein>
    <submittedName>
        <fullName evidence="6">DNL-type domain-containing protein</fullName>
    </submittedName>
</protein>
<keyword evidence="1" id="KW-0479">Metal-binding</keyword>
<dbReference type="AlphaFoldDB" id="A0A183I8V8"/>
<dbReference type="PANTHER" id="PTHR20922:SF13">
    <property type="entry name" value="DNL-TYPE ZINC FINGER PROTEIN"/>
    <property type="match status" value="1"/>
</dbReference>
<evidence type="ECO:0000256" key="3">
    <source>
        <dbReference type="ARBA" id="ARBA00022833"/>
    </source>
</evidence>
<evidence type="ECO:0000256" key="4">
    <source>
        <dbReference type="PROSITE-ProRule" id="PRU00834"/>
    </source>
</evidence>
<dbReference type="PROSITE" id="PS51501">
    <property type="entry name" value="ZF_DNL"/>
    <property type="match status" value="1"/>
</dbReference>
<evidence type="ECO:0000259" key="5">
    <source>
        <dbReference type="PROSITE" id="PS51501"/>
    </source>
</evidence>